<keyword evidence="15" id="KW-1185">Reference proteome</keyword>
<evidence type="ECO:0000256" key="10">
    <source>
        <dbReference type="ARBA" id="ARBA00023170"/>
    </source>
</evidence>
<dbReference type="InterPro" id="IPR028994">
    <property type="entry name" value="Integrin_alpha_N"/>
</dbReference>
<feature type="repeat" description="FG-GAP" evidence="12">
    <location>
        <begin position="31"/>
        <end position="93"/>
    </location>
</feature>
<feature type="transmembrane region" description="Helical" evidence="13">
    <location>
        <begin position="969"/>
        <end position="993"/>
    </location>
</feature>
<dbReference type="PROSITE" id="PS51470">
    <property type="entry name" value="FG_GAP"/>
    <property type="match status" value="4"/>
</dbReference>
<dbReference type="KEGG" id="dqu:106747271"/>
<evidence type="ECO:0000256" key="1">
    <source>
        <dbReference type="ARBA" id="ARBA00004479"/>
    </source>
</evidence>
<evidence type="ECO:0000313" key="16">
    <source>
        <dbReference type="RefSeq" id="XP_014480126.1"/>
    </source>
</evidence>
<protein>
    <submittedName>
        <fullName evidence="16">Integrin alpha-9-like</fullName>
    </submittedName>
</protein>
<dbReference type="GO" id="GO:0008305">
    <property type="term" value="C:integrin complex"/>
    <property type="evidence" value="ECO:0007669"/>
    <property type="project" value="InterPro"/>
</dbReference>
<keyword evidence="6 13" id="KW-0130">Cell adhesion</keyword>
<evidence type="ECO:0000256" key="4">
    <source>
        <dbReference type="ARBA" id="ARBA00022729"/>
    </source>
</evidence>
<keyword evidence="7 13" id="KW-1133">Transmembrane helix</keyword>
<dbReference type="SUPFAM" id="SSF69179">
    <property type="entry name" value="Integrin domains"/>
    <property type="match status" value="1"/>
</dbReference>
<dbReference type="Gene3D" id="2.60.40.1460">
    <property type="entry name" value="Integrin domains. Chain A, domain 2"/>
    <property type="match status" value="1"/>
</dbReference>
<dbReference type="InterPro" id="IPR013517">
    <property type="entry name" value="FG-GAP"/>
</dbReference>
<comment type="similarity">
    <text evidence="2 13">Belongs to the integrin alpha chain family.</text>
</comment>
<reference evidence="16" key="1">
    <citation type="submission" date="2025-08" db="UniProtKB">
        <authorList>
            <consortium name="RefSeq"/>
        </authorList>
    </citation>
    <scope>IDENTIFICATION</scope>
</reference>
<dbReference type="PANTHER" id="PTHR23220:SF83">
    <property type="entry name" value="INTEGRIN ALPHA-PS3-RELATED"/>
    <property type="match status" value="1"/>
</dbReference>
<dbReference type="Proteomes" id="UP000515204">
    <property type="component" value="Unplaced"/>
</dbReference>
<dbReference type="OrthoDB" id="5573735at2759"/>
<evidence type="ECO:0000256" key="3">
    <source>
        <dbReference type="ARBA" id="ARBA00022692"/>
    </source>
</evidence>
<evidence type="ECO:0000256" key="13">
    <source>
        <dbReference type="RuleBase" id="RU003762"/>
    </source>
</evidence>
<dbReference type="SUPFAM" id="SSF69318">
    <property type="entry name" value="Integrin alpha N-terminal domain"/>
    <property type="match status" value="1"/>
</dbReference>
<evidence type="ECO:0000256" key="12">
    <source>
        <dbReference type="PROSITE-ProRule" id="PRU00803"/>
    </source>
</evidence>
<organism evidence="15 16">
    <name type="scientific">Dinoponera quadriceps</name>
    <name type="common">South American ant</name>
    <dbReference type="NCBI Taxonomy" id="609295"/>
    <lineage>
        <taxon>Eukaryota</taxon>
        <taxon>Metazoa</taxon>
        <taxon>Ecdysozoa</taxon>
        <taxon>Arthropoda</taxon>
        <taxon>Hexapoda</taxon>
        <taxon>Insecta</taxon>
        <taxon>Pterygota</taxon>
        <taxon>Neoptera</taxon>
        <taxon>Endopterygota</taxon>
        <taxon>Hymenoptera</taxon>
        <taxon>Apocrita</taxon>
        <taxon>Aculeata</taxon>
        <taxon>Formicoidea</taxon>
        <taxon>Formicidae</taxon>
        <taxon>Ponerinae</taxon>
        <taxon>Ponerini</taxon>
        <taxon>Dinoponera</taxon>
    </lineage>
</organism>
<keyword evidence="8 13" id="KW-0401">Integrin</keyword>
<gene>
    <name evidence="16" type="primary">LOC106747271</name>
</gene>
<comment type="subcellular location">
    <subcellularLocation>
        <location evidence="1 13">Membrane</location>
        <topology evidence="1 13">Single-pass type I membrane protein</topology>
    </subcellularLocation>
</comment>
<keyword evidence="5" id="KW-0677">Repeat</keyword>
<dbReference type="Gene3D" id="2.60.40.1510">
    <property type="entry name" value="ntegrin, alpha v. Chain A, domain 3"/>
    <property type="match status" value="1"/>
</dbReference>
<feature type="repeat" description="FG-GAP" evidence="12">
    <location>
        <begin position="424"/>
        <end position="486"/>
    </location>
</feature>
<evidence type="ECO:0000259" key="14">
    <source>
        <dbReference type="Pfam" id="PF20805"/>
    </source>
</evidence>
<dbReference type="GO" id="GO:0007229">
    <property type="term" value="P:integrin-mediated signaling pathway"/>
    <property type="evidence" value="ECO:0007669"/>
    <property type="project" value="UniProtKB-KW"/>
</dbReference>
<dbReference type="Pfam" id="PF20805">
    <property type="entry name" value="Integrin_A_Ig_2"/>
    <property type="match status" value="1"/>
</dbReference>
<evidence type="ECO:0000256" key="2">
    <source>
        <dbReference type="ARBA" id="ARBA00008054"/>
    </source>
</evidence>
<dbReference type="InterPro" id="IPR013519">
    <property type="entry name" value="Int_alpha_beta-p"/>
</dbReference>
<dbReference type="GO" id="GO:0009897">
    <property type="term" value="C:external side of plasma membrane"/>
    <property type="evidence" value="ECO:0007669"/>
    <property type="project" value="TreeGrafter"/>
</dbReference>
<dbReference type="Gene3D" id="1.20.5.930">
    <property type="entry name" value="Bicelle-embedded integrin alpha(iib) transmembrane segment"/>
    <property type="match status" value="1"/>
</dbReference>
<dbReference type="GO" id="GO:0005178">
    <property type="term" value="F:integrin binding"/>
    <property type="evidence" value="ECO:0007669"/>
    <property type="project" value="TreeGrafter"/>
</dbReference>
<dbReference type="RefSeq" id="XP_014480126.1">
    <property type="nucleotide sequence ID" value="XM_014624640.1"/>
</dbReference>
<dbReference type="GeneID" id="106747271"/>
<evidence type="ECO:0000256" key="6">
    <source>
        <dbReference type="ARBA" id="ARBA00022889"/>
    </source>
</evidence>
<dbReference type="PANTHER" id="PTHR23220">
    <property type="entry name" value="INTEGRIN ALPHA"/>
    <property type="match status" value="1"/>
</dbReference>
<feature type="repeat" description="FG-GAP" evidence="12">
    <location>
        <begin position="362"/>
        <end position="420"/>
    </location>
</feature>
<dbReference type="GO" id="GO:0033627">
    <property type="term" value="P:cell adhesion mediated by integrin"/>
    <property type="evidence" value="ECO:0007669"/>
    <property type="project" value="TreeGrafter"/>
</dbReference>
<evidence type="ECO:0000256" key="5">
    <source>
        <dbReference type="ARBA" id="ARBA00022737"/>
    </source>
</evidence>
<proteinExistence type="inferred from homology"/>
<evidence type="ECO:0000256" key="9">
    <source>
        <dbReference type="ARBA" id="ARBA00023136"/>
    </source>
</evidence>
<dbReference type="InterPro" id="IPR000413">
    <property type="entry name" value="Integrin_alpha"/>
</dbReference>
<dbReference type="AlphaFoldDB" id="A0A6P3XNZ9"/>
<evidence type="ECO:0000256" key="11">
    <source>
        <dbReference type="ARBA" id="ARBA00023180"/>
    </source>
</evidence>
<dbReference type="Pfam" id="PF01839">
    <property type="entry name" value="FG-GAP"/>
    <property type="match status" value="2"/>
</dbReference>
<dbReference type="Gene3D" id="2.130.10.130">
    <property type="entry name" value="Integrin alpha, N-terminal"/>
    <property type="match status" value="1"/>
</dbReference>
<keyword evidence="4" id="KW-0732">Signal</keyword>
<dbReference type="Gene3D" id="2.60.40.1530">
    <property type="entry name" value="ntegrin, alpha v. Chain A, domain 4"/>
    <property type="match status" value="1"/>
</dbReference>
<feature type="domain" description="Integrin alpha second immunoglobulin-like" evidence="14">
    <location>
        <begin position="619"/>
        <end position="746"/>
    </location>
</feature>
<evidence type="ECO:0000256" key="7">
    <source>
        <dbReference type="ARBA" id="ARBA00022989"/>
    </source>
</evidence>
<feature type="repeat" description="FG-GAP" evidence="12">
    <location>
        <begin position="301"/>
        <end position="360"/>
    </location>
</feature>
<dbReference type="InterPro" id="IPR032695">
    <property type="entry name" value="Integrin_dom_sf"/>
</dbReference>
<evidence type="ECO:0000256" key="8">
    <source>
        <dbReference type="ARBA" id="ARBA00023037"/>
    </source>
</evidence>
<dbReference type="InterPro" id="IPR048285">
    <property type="entry name" value="Integrin_alpha_Ig-like_2"/>
</dbReference>
<keyword evidence="10 13" id="KW-0675">Receptor</keyword>
<dbReference type="GO" id="GO:0007160">
    <property type="term" value="P:cell-matrix adhesion"/>
    <property type="evidence" value="ECO:0007669"/>
    <property type="project" value="TreeGrafter"/>
</dbReference>
<dbReference type="GO" id="GO:0007157">
    <property type="term" value="P:heterophilic cell-cell adhesion via plasma membrane cell adhesion molecules"/>
    <property type="evidence" value="ECO:0007669"/>
    <property type="project" value="UniProtKB-ARBA"/>
</dbReference>
<keyword evidence="3 13" id="KW-0812">Transmembrane</keyword>
<dbReference type="PRINTS" id="PR01185">
    <property type="entry name" value="INTEGRINA"/>
</dbReference>
<keyword evidence="9 13" id="KW-0472">Membrane</keyword>
<evidence type="ECO:0000313" key="15">
    <source>
        <dbReference type="Proteomes" id="UP000515204"/>
    </source>
</evidence>
<dbReference type="SMART" id="SM00191">
    <property type="entry name" value="Int_alpha"/>
    <property type="match status" value="6"/>
</dbReference>
<sequence>MLGAYLVFALLIPRHDPSAYNIDPRNVRVFGDPVPASPQRRGSYFGFSVALYAGAGDPLLLVGAPRANSTALRGVNEPGTVFKCTMNGECKEWLVDRSVNGLRPADTRIRQVKDNAWIGANIAVESKTTTPRVVVCGPLWKLTGYFLSGICYGTLATGVEAFEKEAEKYWLPTFDGPKQRALRKAITIPNYAYAEVGFSLHMTSRNDSVDIVLGSPGVNIWKGDAILITDAFESSISNTIIPKVVEERQIDFNDYFGYAVTSGAYFKRGKILYASSVTRGANLRGKVLVFTFPPRSIQHMGIETRVEGEQIGEYFGTALTSCDMNNDGRDELIVGAPQWAKDVDEGRVYVFSAQHRAERNFKLLSKIEGEIAGGRFGSALMCLGDIDYDGYDDIAVGAPYEEESGGAVYIYNGHVDGVSRRYSQRLVGSRYSPLMRGFGISISEPRDVDGDRYPDVAVGAYLSEKAVLLRAVPVVTLNVTLARLQKIRLLRNTTSFVIDMHVYYEGAYVPESLRIVKVLKIDQTHGRAAYREQRSNDGTYRIPDTLYKNNSSRSQLEINFMEEIRNLLDPLEIFVSVELEDDLSNESKKRDALSTSHVAINKLRSRTEDLVKLPFAVDCGEDEICVSDLNVTLTFTDLKSNNRHVIGSSSTISLRVDIYNRGEPAYQSKVHISIETLSLASIPPECTEDSHTSNFLDVVCEIGNPLRTNRTLSLQLDTSMVTYDVKKAVIRANVSTHSNESTLSDNHHVTTVYFDVDMDVAIVGKALVSSYSYTNEKTPLENVRFQHFYEIQRFGISPIEKVGLTVRIPTHWRHGSGDIAVAAINNTVGVIDGSPFQCGDTIEGLPFAALDSTRVNTDNAGKNASMNVPSANRTLYINCTNDAVRCEQITCYVGPFPSTLSVAKLLVTLDLQIADFHATLMKDKDIVFLVTEGEVTITQPCNISQRNGHKPDVAFVATTFLGSPVAERIAAWILALSIALGIILLILLILGLIKIGFFNRKQKMELEALKAATDVCSAFSQCSVNESFDH</sequence>
<keyword evidence="11" id="KW-0325">Glycoprotein</keyword>
<accession>A0A6P3XNZ9</accession>
<name>A0A6P3XNZ9_DINQU</name>